<dbReference type="Pfam" id="PF03921">
    <property type="entry name" value="ICAM_N"/>
    <property type="match status" value="1"/>
</dbReference>
<sequence length="670" mass="74614">MSLRMLGLLILVFLLHDVVSFCTDNPLVLDPPKVIRQYGEEAIVNCTSTDIIPAEMYWTNEMNEKVAEVEEYLHYVLWKVSLSDWNVKARCNISLNEHDKCSKDLEITIYKNPDTVTVSAVTHGPVMEGETYKLRCDIINVAPVQNLTVRWYKDHQIIKTDFFTNKTKTPVNESSTLTVNISKRENGVQFKCEALMDIGPPTPVTSNTHSVSVHYAPELNNQTADLYVREGNDVPLTCEAEGEPSPSFYWTCDGMTMSESTNSLIIPQVNTSATYTCTATNYLGNITKQIHIHVIRNTMTSPATTMTSLVASKPKSCLITLMPPKLVVRFGDQVSVNCTTSATNISEMGWEASVGATGMKNSSWVTWMVEKLIYWTVQPMCFVNLENGVQCFESPAITVYKNPDTVTVSAVTHGPVMEGETYKLRCDIINVAPVQNLTVRWYKDHQIIKTDFFTNKTKTPVNESSTLTVNISRRENGVQFKCEALMDFGPPTPVTSNTHSVSVHYAPELNNQTADLYVREGNDVPLTCEAEGKPSPSFYWTCDGMTMSESTNSLIIPQVNTSATYTCTATNYLGNITKQIHIHMIKNLVPKGPEPVPTTTSAPYTADAHGEPNKTVSAVPWWLILLSIICILLAILVVIVTIAYKNSKKRGQYSFINNNIPLSKFEDAKA</sequence>
<dbReference type="GO" id="GO:0005178">
    <property type="term" value="F:integrin binding"/>
    <property type="evidence" value="ECO:0007669"/>
    <property type="project" value="InterPro"/>
</dbReference>
<feature type="domain" description="Ig-like" evidence="3">
    <location>
        <begin position="403"/>
        <end position="502"/>
    </location>
</feature>
<dbReference type="AlphaFoldDB" id="A0A3Q3QYH3"/>
<organism evidence="4 5">
    <name type="scientific">Monopterus albus</name>
    <name type="common">Swamp eel</name>
    <dbReference type="NCBI Taxonomy" id="43700"/>
    <lineage>
        <taxon>Eukaryota</taxon>
        <taxon>Metazoa</taxon>
        <taxon>Chordata</taxon>
        <taxon>Craniata</taxon>
        <taxon>Vertebrata</taxon>
        <taxon>Euteleostomi</taxon>
        <taxon>Actinopterygii</taxon>
        <taxon>Neopterygii</taxon>
        <taxon>Teleostei</taxon>
        <taxon>Neoteleostei</taxon>
        <taxon>Acanthomorphata</taxon>
        <taxon>Anabantaria</taxon>
        <taxon>Synbranchiformes</taxon>
        <taxon>Synbranchidae</taxon>
        <taxon>Monopterus</taxon>
    </lineage>
</organism>
<dbReference type="PROSITE" id="PS50835">
    <property type="entry name" value="IG_LIKE"/>
    <property type="match status" value="4"/>
</dbReference>
<reference evidence="4" key="1">
    <citation type="submission" date="2025-08" db="UniProtKB">
        <authorList>
            <consortium name="Ensembl"/>
        </authorList>
    </citation>
    <scope>IDENTIFICATION</scope>
</reference>
<keyword evidence="2" id="KW-0732">Signal</keyword>
<dbReference type="KEGG" id="malb:109965984"/>
<evidence type="ECO:0000256" key="2">
    <source>
        <dbReference type="SAM" id="SignalP"/>
    </source>
</evidence>
<evidence type="ECO:0000313" key="4">
    <source>
        <dbReference type="Ensembl" id="ENSMALP00000022746.1"/>
    </source>
</evidence>
<dbReference type="Gene3D" id="2.60.40.10">
    <property type="entry name" value="Immunoglobulins"/>
    <property type="match status" value="6"/>
</dbReference>
<dbReference type="InterPro" id="IPR013768">
    <property type="entry name" value="ICAM_N"/>
</dbReference>
<dbReference type="InterPro" id="IPR003598">
    <property type="entry name" value="Ig_sub2"/>
</dbReference>
<keyword evidence="5" id="KW-1185">Reference proteome</keyword>
<keyword evidence="1" id="KW-0812">Transmembrane</keyword>
<dbReference type="SMART" id="SM00408">
    <property type="entry name" value="IGc2"/>
    <property type="match status" value="2"/>
</dbReference>
<keyword evidence="1" id="KW-1133">Transmembrane helix</keyword>
<dbReference type="Ensembl" id="ENSMALT00000023182.1">
    <property type="protein sequence ID" value="ENSMALP00000022746.1"/>
    <property type="gene ID" value="ENSMALG00000015883.1"/>
</dbReference>
<dbReference type="RefSeq" id="XP_020466157.1">
    <property type="nucleotide sequence ID" value="XM_020610501.1"/>
</dbReference>
<dbReference type="GeneID" id="109965984"/>
<keyword evidence="1" id="KW-0472">Membrane</keyword>
<dbReference type="InterPro" id="IPR013783">
    <property type="entry name" value="Ig-like_fold"/>
</dbReference>
<dbReference type="SUPFAM" id="SSF48726">
    <property type="entry name" value="Immunoglobulin"/>
    <property type="match status" value="5"/>
</dbReference>
<dbReference type="OrthoDB" id="5843397at2759"/>
<dbReference type="PANTHER" id="PTHR13771:SF9">
    <property type="entry name" value="INTERCELLULAR ADHESION MOLECULE 5"/>
    <property type="match status" value="1"/>
</dbReference>
<dbReference type="PIRSF" id="PIRSF000615">
    <property type="entry name" value="TyrPK_CSF1-R"/>
    <property type="match status" value="1"/>
</dbReference>
<evidence type="ECO:0000259" key="3">
    <source>
        <dbReference type="PROSITE" id="PS50835"/>
    </source>
</evidence>
<feature type="domain" description="Ig-like" evidence="3">
    <location>
        <begin position="113"/>
        <end position="212"/>
    </location>
</feature>
<reference evidence="4" key="2">
    <citation type="submission" date="2025-09" db="UniProtKB">
        <authorList>
            <consortium name="Ensembl"/>
        </authorList>
    </citation>
    <scope>IDENTIFICATION</scope>
</reference>
<evidence type="ECO:0000313" key="5">
    <source>
        <dbReference type="Proteomes" id="UP000261600"/>
    </source>
</evidence>
<dbReference type="InterPro" id="IPR036179">
    <property type="entry name" value="Ig-like_dom_sf"/>
</dbReference>
<evidence type="ECO:0000256" key="1">
    <source>
        <dbReference type="SAM" id="Phobius"/>
    </source>
</evidence>
<dbReference type="InterPro" id="IPR003599">
    <property type="entry name" value="Ig_sub"/>
</dbReference>
<feature type="domain" description="Ig-like" evidence="3">
    <location>
        <begin position="217"/>
        <end position="293"/>
    </location>
</feature>
<feature type="domain" description="Ig-like" evidence="3">
    <location>
        <begin position="507"/>
        <end position="583"/>
    </location>
</feature>
<name>A0A3Q3QYH3_MONAL</name>
<protein>
    <recommendedName>
        <fullName evidence="3">Ig-like domain-containing protein</fullName>
    </recommendedName>
</protein>
<dbReference type="SMART" id="SM00409">
    <property type="entry name" value="IG"/>
    <property type="match status" value="4"/>
</dbReference>
<dbReference type="GO" id="GO:0007155">
    <property type="term" value="P:cell adhesion"/>
    <property type="evidence" value="ECO:0007669"/>
    <property type="project" value="InterPro"/>
</dbReference>
<accession>A0A3Q3QYH3</accession>
<dbReference type="Proteomes" id="UP000261600">
    <property type="component" value="Unplaced"/>
</dbReference>
<feature type="transmembrane region" description="Helical" evidence="1">
    <location>
        <begin position="621"/>
        <end position="644"/>
    </location>
</feature>
<dbReference type="PANTHER" id="PTHR13771">
    <property type="entry name" value="INTERCELLULAR ADHESION MOLECULE"/>
    <property type="match status" value="1"/>
</dbReference>
<dbReference type="InterPro" id="IPR047012">
    <property type="entry name" value="ICAM_VCAM"/>
</dbReference>
<feature type="signal peptide" evidence="2">
    <location>
        <begin position="1"/>
        <end position="20"/>
    </location>
</feature>
<feature type="chain" id="PRO_5018747160" description="Ig-like domain-containing protein" evidence="2">
    <location>
        <begin position="21"/>
        <end position="670"/>
    </location>
</feature>
<proteinExistence type="predicted"/>
<dbReference type="Pfam" id="PF13927">
    <property type="entry name" value="Ig_3"/>
    <property type="match status" value="2"/>
</dbReference>
<dbReference type="STRING" id="43700.ENSMALP00000022746"/>
<dbReference type="InterPro" id="IPR007110">
    <property type="entry name" value="Ig-like_dom"/>
</dbReference>